<dbReference type="AlphaFoldDB" id="A0A671TAD3"/>
<dbReference type="InterPro" id="IPR029044">
    <property type="entry name" value="Nucleotide-diphossugar_trans"/>
</dbReference>
<organism evidence="1 2">
    <name type="scientific">Sinocyclocheilus anshuiensis</name>
    <dbReference type="NCBI Taxonomy" id="1608454"/>
    <lineage>
        <taxon>Eukaryota</taxon>
        <taxon>Metazoa</taxon>
        <taxon>Chordata</taxon>
        <taxon>Craniata</taxon>
        <taxon>Vertebrata</taxon>
        <taxon>Euteleostomi</taxon>
        <taxon>Actinopterygii</taxon>
        <taxon>Neopterygii</taxon>
        <taxon>Teleostei</taxon>
        <taxon>Ostariophysi</taxon>
        <taxon>Cypriniformes</taxon>
        <taxon>Cyprinidae</taxon>
        <taxon>Cyprininae</taxon>
        <taxon>Sinocyclocheilus</taxon>
    </lineage>
</organism>
<reference evidence="1" key="1">
    <citation type="submission" date="2025-08" db="UniProtKB">
        <authorList>
            <consortium name="Ensembl"/>
        </authorList>
    </citation>
    <scope>IDENTIFICATION</scope>
</reference>
<evidence type="ECO:0000313" key="2">
    <source>
        <dbReference type="Proteomes" id="UP000472260"/>
    </source>
</evidence>
<proteinExistence type="predicted"/>
<protein>
    <submittedName>
        <fullName evidence="1">Uncharacterized protein</fullName>
    </submittedName>
</protein>
<dbReference type="Gene3D" id="3.90.550.10">
    <property type="entry name" value="Spore Coat Polysaccharide Biosynthesis Protein SpsA, Chain A"/>
    <property type="match status" value="1"/>
</dbReference>
<dbReference type="Ensembl" id="ENSSANT00000112525.1">
    <property type="protein sequence ID" value="ENSSANP00000106046.1"/>
    <property type="gene ID" value="ENSSANG00000051850.1"/>
</dbReference>
<accession>A0A671TAD3</accession>
<name>A0A671TAD3_9TELE</name>
<evidence type="ECO:0000313" key="1">
    <source>
        <dbReference type="Ensembl" id="ENSSANP00000106046.1"/>
    </source>
</evidence>
<reference evidence="1" key="2">
    <citation type="submission" date="2025-09" db="UniProtKB">
        <authorList>
            <consortium name="Ensembl"/>
        </authorList>
    </citation>
    <scope>IDENTIFICATION</scope>
</reference>
<keyword evidence="2" id="KW-1185">Reference proteome</keyword>
<dbReference type="Proteomes" id="UP000472260">
    <property type="component" value="Unassembled WGS sequence"/>
</dbReference>
<sequence length="61" mass="6818">MPSSVTSCLWTGTICSIINRTPAHLLKEIILVDDHSTNGLFLSKNAIQPLSQRHIVHKMSY</sequence>